<sequence>MKHTLLTLFFTSLILTSKAQEQFTQLYGTYGVEDKISLIDNRLGNTNMYGFGVESNTMYYKTAGIHRWYVAKNADGGTSSKMELDASSLTLKTILRSTDKISLVSNLGSLGDIISLYGDRLGNTNMYGFGIETNGGVLYNKAASGYNWYINTNADQGTSAIMMLNSSELVVDGKIRSEEVKVEIINGPDYVFEPDYELRTLEETKEFITENKHLPEIPSAKEMEANGVDLGDMNMRLLKKIEELTLYQIQLMEEMEGMKKELQELKK</sequence>
<keyword evidence="2" id="KW-1185">Reference proteome</keyword>
<protein>
    <submittedName>
        <fullName evidence="1">Uncharacterized protein</fullName>
    </submittedName>
</protein>
<accession>A0ABW7N7S6</accession>
<organism evidence="1 2">
    <name type="scientific">Marinoscillum luteum</name>
    <dbReference type="NCBI Taxonomy" id="861051"/>
    <lineage>
        <taxon>Bacteria</taxon>
        <taxon>Pseudomonadati</taxon>
        <taxon>Bacteroidota</taxon>
        <taxon>Cytophagia</taxon>
        <taxon>Cytophagales</taxon>
        <taxon>Reichenbachiellaceae</taxon>
        <taxon>Marinoscillum</taxon>
    </lineage>
</organism>
<name>A0ABW7N7S6_9BACT</name>
<dbReference type="EMBL" id="JBIPKE010000013">
    <property type="protein sequence ID" value="MFH6982779.1"/>
    <property type="molecule type" value="Genomic_DNA"/>
</dbReference>
<evidence type="ECO:0000313" key="1">
    <source>
        <dbReference type="EMBL" id="MFH6982779.1"/>
    </source>
</evidence>
<gene>
    <name evidence="1" type="ORF">ACHKAR_04985</name>
</gene>
<dbReference type="Proteomes" id="UP001610063">
    <property type="component" value="Unassembled WGS sequence"/>
</dbReference>
<dbReference type="RefSeq" id="WP_395416423.1">
    <property type="nucleotide sequence ID" value="NZ_JBIPKE010000013.1"/>
</dbReference>
<reference evidence="1 2" key="1">
    <citation type="journal article" date="2013" name="Int. J. Syst. Evol. Microbiol.">
        <title>Marinoscillum luteum sp. nov., isolated from marine sediment.</title>
        <authorList>
            <person name="Cha I.T."/>
            <person name="Park S.J."/>
            <person name="Kim S.J."/>
            <person name="Kim J.G."/>
            <person name="Jung M.Y."/>
            <person name="Shin K.S."/>
            <person name="Kwon K.K."/>
            <person name="Yang S.H."/>
            <person name="Seo Y.S."/>
            <person name="Rhee S.K."/>
        </authorList>
    </citation>
    <scope>NUCLEOTIDE SEQUENCE [LARGE SCALE GENOMIC DNA]</scope>
    <source>
        <strain evidence="1 2">KCTC 23939</strain>
    </source>
</reference>
<evidence type="ECO:0000313" key="2">
    <source>
        <dbReference type="Proteomes" id="UP001610063"/>
    </source>
</evidence>
<comment type="caution">
    <text evidence="1">The sequence shown here is derived from an EMBL/GenBank/DDBJ whole genome shotgun (WGS) entry which is preliminary data.</text>
</comment>
<proteinExistence type="predicted"/>